<evidence type="ECO:0000256" key="7">
    <source>
        <dbReference type="ARBA" id="ARBA00022801"/>
    </source>
</evidence>
<reference evidence="16" key="1">
    <citation type="submission" date="2022-01" db="EMBL/GenBank/DDBJ databases">
        <authorList>
            <person name="King R."/>
        </authorList>
    </citation>
    <scope>NUCLEOTIDE SEQUENCE</scope>
</reference>
<evidence type="ECO:0000256" key="13">
    <source>
        <dbReference type="SAM" id="SignalP"/>
    </source>
</evidence>
<dbReference type="GO" id="GO:0006066">
    <property type="term" value="P:alcohol metabolic process"/>
    <property type="evidence" value="ECO:0007669"/>
    <property type="project" value="UniProtKB-ARBA"/>
</dbReference>
<dbReference type="GO" id="GO:0016758">
    <property type="term" value="F:hexosyltransferase activity"/>
    <property type="evidence" value="ECO:0007669"/>
    <property type="project" value="UniProtKB-ARBA"/>
</dbReference>
<dbReference type="GO" id="GO:0004348">
    <property type="term" value="F:glucosylceramidase activity"/>
    <property type="evidence" value="ECO:0007669"/>
    <property type="project" value="UniProtKB-EC"/>
</dbReference>
<evidence type="ECO:0000313" key="17">
    <source>
        <dbReference type="Proteomes" id="UP001153636"/>
    </source>
</evidence>
<evidence type="ECO:0000256" key="8">
    <source>
        <dbReference type="ARBA" id="ARBA00022919"/>
    </source>
</evidence>
<evidence type="ECO:0000256" key="5">
    <source>
        <dbReference type="ARBA" id="ARBA00012658"/>
    </source>
</evidence>
<evidence type="ECO:0000256" key="3">
    <source>
        <dbReference type="ARBA" id="ARBA00004991"/>
    </source>
</evidence>
<evidence type="ECO:0000256" key="2">
    <source>
        <dbReference type="ARBA" id="ARBA00004760"/>
    </source>
</evidence>
<dbReference type="GO" id="GO:0042391">
    <property type="term" value="P:regulation of membrane potential"/>
    <property type="evidence" value="ECO:0007669"/>
    <property type="project" value="UniProtKB-ARBA"/>
</dbReference>
<keyword evidence="7 12" id="KW-0378">Hydrolase</keyword>
<evidence type="ECO:0000256" key="9">
    <source>
        <dbReference type="ARBA" id="ARBA00023098"/>
    </source>
</evidence>
<feature type="signal peptide" evidence="13">
    <location>
        <begin position="1"/>
        <end position="24"/>
    </location>
</feature>
<dbReference type="GO" id="GO:0007040">
    <property type="term" value="P:lysosome organization"/>
    <property type="evidence" value="ECO:0007669"/>
    <property type="project" value="UniProtKB-ARBA"/>
</dbReference>
<keyword evidence="9 12" id="KW-0443">Lipid metabolism</keyword>
<dbReference type="GO" id="GO:0005764">
    <property type="term" value="C:lysosome"/>
    <property type="evidence" value="ECO:0007669"/>
    <property type="project" value="UniProtKB-ARBA"/>
</dbReference>
<dbReference type="Gene3D" id="3.20.20.80">
    <property type="entry name" value="Glycosidases"/>
    <property type="match status" value="1"/>
</dbReference>
<keyword evidence="6 13" id="KW-0732">Signal</keyword>
<dbReference type="GO" id="GO:0051246">
    <property type="term" value="P:regulation of protein metabolic process"/>
    <property type="evidence" value="ECO:0007669"/>
    <property type="project" value="UniProtKB-ARBA"/>
</dbReference>
<feature type="domain" description="Glycosyl hydrolase family 30 TIM-barrel" evidence="14">
    <location>
        <begin position="143"/>
        <end position="491"/>
    </location>
</feature>
<dbReference type="InterPro" id="IPR033452">
    <property type="entry name" value="GH30_C"/>
</dbReference>
<keyword evidence="12" id="KW-0326">Glycosidase</keyword>
<keyword evidence="8 12" id="KW-0746">Sphingolipid metabolism</keyword>
<feature type="chain" id="PRO_5040483142" description="Glucosylceramidase" evidence="13">
    <location>
        <begin position="25"/>
        <end position="558"/>
    </location>
</feature>
<comment type="catalytic activity">
    <reaction evidence="1">
        <text>a beta-D-glucosyl-(1&lt;-&gt;1')-N-acylsphing-4-enine + H2O = an N-acylsphing-4-enine + D-glucose</text>
        <dbReference type="Rhea" id="RHEA:13269"/>
        <dbReference type="ChEBI" id="CHEBI:4167"/>
        <dbReference type="ChEBI" id="CHEBI:15377"/>
        <dbReference type="ChEBI" id="CHEBI:22801"/>
        <dbReference type="ChEBI" id="CHEBI:52639"/>
        <dbReference type="EC" id="3.2.1.45"/>
    </reaction>
    <physiologicalReaction direction="left-to-right" evidence="1">
        <dbReference type="Rhea" id="RHEA:13270"/>
    </physiologicalReaction>
</comment>
<evidence type="ECO:0000256" key="11">
    <source>
        <dbReference type="ARBA" id="ARBA00051345"/>
    </source>
</evidence>
<dbReference type="Pfam" id="PF02055">
    <property type="entry name" value="Glyco_hydro_30"/>
    <property type="match status" value="1"/>
</dbReference>
<dbReference type="AlphaFoldDB" id="A0A9P0CLQ9"/>
<comment type="catalytic activity">
    <reaction evidence="11">
        <text>an N-acyl-1-beta-D-glucosyl-15-methylhexadecasphing-4-enine + H2O = an N-acyl-15-methylhexadecasphing-4-enine + D-glucose</text>
        <dbReference type="Rhea" id="RHEA:34755"/>
        <dbReference type="ChEBI" id="CHEBI:4167"/>
        <dbReference type="ChEBI" id="CHEBI:15377"/>
        <dbReference type="ChEBI" id="CHEBI:70815"/>
        <dbReference type="ChEBI" id="CHEBI:70846"/>
    </reaction>
    <physiologicalReaction direction="left-to-right" evidence="11">
        <dbReference type="Rhea" id="RHEA:34756"/>
    </physiologicalReaction>
</comment>
<dbReference type="Pfam" id="PF17189">
    <property type="entry name" value="Glyco_hydro_30C"/>
    <property type="match status" value="1"/>
</dbReference>
<keyword evidence="17" id="KW-1185">Reference proteome</keyword>
<comment type="similarity">
    <text evidence="4 12">Belongs to the glycosyl hydrolase 30 family.</text>
</comment>
<dbReference type="GO" id="GO:0008202">
    <property type="term" value="P:steroid metabolic process"/>
    <property type="evidence" value="ECO:0007669"/>
    <property type="project" value="UniProtKB-ARBA"/>
</dbReference>
<evidence type="ECO:0000256" key="1">
    <source>
        <dbReference type="ARBA" id="ARBA00001013"/>
    </source>
</evidence>
<dbReference type="InterPro" id="IPR033453">
    <property type="entry name" value="Glyco_hydro_30_TIM-barrel"/>
</dbReference>
<accession>A0A9P0CLQ9</accession>
<evidence type="ECO:0000313" key="16">
    <source>
        <dbReference type="EMBL" id="CAH1102130.1"/>
    </source>
</evidence>
<evidence type="ECO:0000256" key="6">
    <source>
        <dbReference type="ARBA" id="ARBA00022729"/>
    </source>
</evidence>
<comment type="catalytic activity">
    <reaction evidence="10">
        <text>a beta-D-glucosylceramide + H2O = an N-acyl-sphingoid base + D-glucose</text>
        <dbReference type="Rhea" id="RHEA:81447"/>
        <dbReference type="ChEBI" id="CHEBI:4167"/>
        <dbReference type="ChEBI" id="CHEBI:15377"/>
        <dbReference type="ChEBI" id="CHEBI:83264"/>
        <dbReference type="ChEBI" id="CHEBI:83273"/>
    </reaction>
    <physiologicalReaction direction="left-to-right" evidence="10">
        <dbReference type="Rhea" id="RHEA:81448"/>
    </physiologicalReaction>
</comment>
<dbReference type="GO" id="GO:0006914">
    <property type="term" value="P:autophagy"/>
    <property type="evidence" value="ECO:0007669"/>
    <property type="project" value="UniProtKB-ARBA"/>
</dbReference>
<name>A0A9P0CLQ9_9CUCU</name>
<organism evidence="16 17">
    <name type="scientific">Psylliodes chrysocephalus</name>
    <dbReference type="NCBI Taxonomy" id="3402493"/>
    <lineage>
        <taxon>Eukaryota</taxon>
        <taxon>Metazoa</taxon>
        <taxon>Ecdysozoa</taxon>
        <taxon>Arthropoda</taxon>
        <taxon>Hexapoda</taxon>
        <taxon>Insecta</taxon>
        <taxon>Pterygota</taxon>
        <taxon>Neoptera</taxon>
        <taxon>Endopterygota</taxon>
        <taxon>Coleoptera</taxon>
        <taxon>Polyphaga</taxon>
        <taxon>Cucujiformia</taxon>
        <taxon>Chrysomeloidea</taxon>
        <taxon>Chrysomelidae</taxon>
        <taxon>Galerucinae</taxon>
        <taxon>Alticini</taxon>
        <taxon>Psylliodes</taxon>
    </lineage>
</organism>
<dbReference type="GO" id="GO:0005774">
    <property type="term" value="C:vacuolar membrane"/>
    <property type="evidence" value="ECO:0007669"/>
    <property type="project" value="UniProtKB-ARBA"/>
</dbReference>
<gene>
    <name evidence="16" type="ORF">PSYICH_LOCUS3303</name>
</gene>
<dbReference type="PANTHER" id="PTHR11069:SF23">
    <property type="entry name" value="LYSOSOMAL ACID GLUCOSYLCERAMIDASE"/>
    <property type="match status" value="1"/>
</dbReference>
<evidence type="ECO:0000259" key="15">
    <source>
        <dbReference type="Pfam" id="PF17189"/>
    </source>
</evidence>
<sequence length="558" mass="64435">MLFENKNMGPIVILVLINMSAALAYNCLPRDYGHGSIVCVCNTQHCDAIPRVQKVEATSYIVYTSDKAGQRFNITTNKFQRVKRDNKRGYFSKQGCKQQTLKDYPMSRRKHYRSVKKLWNITQKTETETKEILINQDVTYQSILGFGGAFTDAAGINIKSLNKDLQNKLMRSYFSDDGIEYNLGRVPIGGTDFSPRGYTYLDTDEDEDYTEDLLLTTFQLAKEDYSYKIPLIQEALKLRNNLLLLGSGWTAPKWMKENRKYNGNFAYLRKEMYEPWANYFIKFLDAYRNHNITFWGITTGNEIYFAMGLFKIPAVLWTPEEIKDWIRLYFGPAIKNSSYSNIKILTNEDNRPTLTHSLDTVFSEKQNLEYIDGVAIHWYFDHDFNAYILDETHHKFPDKFLLYTEACNGMAPLKPVLLGAWERAEKYAKNIFEDLNHWVVGWMDWNMALDLGGGPSYIENFVDSSIIVNATGQEFYKQPMYYAIGHFSKFIPRDSVRIYSSQCNSEVEVVAFKKPDGGVVIVILNTSDSIQRRSIVDAVKGQISLELSSHSITTVLYW</sequence>
<dbReference type="InterPro" id="IPR017853">
    <property type="entry name" value="GH"/>
</dbReference>
<dbReference type="FunFam" id="3.20.20.80:FF:000030">
    <property type="entry name" value="Lysosomal acid glucosylceramidase"/>
    <property type="match status" value="1"/>
</dbReference>
<evidence type="ECO:0000256" key="4">
    <source>
        <dbReference type="ARBA" id="ARBA00005382"/>
    </source>
</evidence>
<dbReference type="EC" id="3.2.1.45" evidence="5 12"/>
<evidence type="ECO:0000256" key="10">
    <source>
        <dbReference type="ARBA" id="ARBA00050474"/>
    </source>
</evidence>
<dbReference type="GO" id="GO:0016241">
    <property type="term" value="P:regulation of macroautophagy"/>
    <property type="evidence" value="ECO:0007669"/>
    <property type="project" value="UniProtKB-ARBA"/>
</dbReference>
<feature type="domain" description="Glycosyl hydrolase family 30 beta sandwich" evidence="15">
    <location>
        <begin position="494"/>
        <end position="555"/>
    </location>
</feature>
<dbReference type="InterPro" id="IPR001139">
    <property type="entry name" value="Glyco_hydro_30"/>
</dbReference>
<comment type="pathway">
    <text evidence="2">Lipid metabolism; sphingolipid metabolism.</text>
</comment>
<protein>
    <recommendedName>
        <fullName evidence="5 12">Glucosylceramidase</fullName>
        <ecNumber evidence="5 12">3.2.1.45</ecNumber>
    </recommendedName>
</protein>
<dbReference type="OrthoDB" id="2160638at2759"/>
<dbReference type="Proteomes" id="UP001153636">
    <property type="component" value="Chromosome 12"/>
</dbReference>
<dbReference type="SUPFAM" id="SSF51011">
    <property type="entry name" value="Glycosyl hydrolase domain"/>
    <property type="match status" value="1"/>
</dbReference>
<evidence type="ECO:0000259" key="14">
    <source>
        <dbReference type="Pfam" id="PF02055"/>
    </source>
</evidence>
<dbReference type="SUPFAM" id="SSF51445">
    <property type="entry name" value="(Trans)glycosidases"/>
    <property type="match status" value="1"/>
</dbReference>
<dbReference type="GO" id="GO:0010605">
    <property type="term" value="P:negative regulation of macromolecule metabolic process"/>
    <property type="evidence" value="ECO:0007669"/>
    <property type="project" value="UniProtKB-ARBA"/>
</dbReference>
<dbReference type="GO" id="GO:0006680">
    <property type="term" value="P:glucosylceramide catabolic process"/>
    <property type="evidence" value="ECO:0007669"/>
    <property type="project" value="TreeGrafter"/>
</dbReference>
<comment type="pathway">
    <text evidence="3">Sphingolipid metabolism.</text>
</comment>
<proteinExistence type="inferred from homology"/>
<dbReference type="EMBL" id="OV651824">
    <property type="protein sequence ID" value="CAH1102130.1"/>
    <property type="molecule type" value="Genomic_DNA"/>
</dbReference>
<dbReference type="PANTHER" id="PTHR11069">
    <property type="entry name" value="GLUCOSYLCERAMIDASE"/>
    <property type="match status" value="1"/>
</dbReference>
<evidence type="ECO:0000256" key="12">
    <source>
        <dbReference type="RuleBase" id="RU361188"/>
    </source>
</evidence>
<dbReference type="GO" id="GO:0032006">
    <property type="term" value="P:regulation of TOR signaling"/>
    <property type="evidence" value="ECO:0007669"/>
    <property type="project" value="UniProtKB-ARBA"/>
</dbReference>
<dbReference type="GO" id="GO:0030163">
    <property type="term" value="P:protein catabolic process"/>
    <property type="evidence" value="ECO:0007669"/>
    <property type="project" value="UniProtKB-ARBA"/>
</dbReference>
<dbReference type="GO" id="GO:0005102">
    <property type="term" value="F:signaling receptor binding"/>
    <property type="evidence" value="ECO:0007669"/>
    <property type="project" value="UniProtKB-ARBA"/>
</dbReference>